<feature type="domain" description="Calcineurin-like phosphoesterase" evidence="5">
    <location>
        <begin position="5"/>
        <end position="202"/>
    </location>
</feature>
<name>A0ABX7P376_9BACT</name>
<evidence type="ECO:0000313" key="6">
    <source>
        <dbReference type="EMBL" id="QSQ24896.1"/>
    </source>
</evidence>
<reference evidence="6 7" key="1">
    <citation type="submission" date="2021-02" db="EMBL/GenBank/DDBJ databases">
        <title>De Novo genome assembly of isolated myxobacteria.</title>
        <authorList>
            <person name="Stevens D.C."/>
        </authorList>
    </citation>
    <scope>NUCLEOTIDE SEQUENCE [LARGE SCALE GENOMIC DNA]</scope>
    <source>
        <strain evidence="7">SCPEA02</strain>
    </source>
</reference>
<evidence type="ECO:0000256" key="2">
    <source>
        <dbReference type="ARBA" id="ARBA00022801"/>
    </source>
</evidence>
<evidence type="ECO:0000256" key="4">
    <source>
        <dbReference type="ARBA" id="ARBA00025742"/>
    </source>
</evidence>
<accession>A0ABX7P376</accession>
<dbReference type="PANTHER" id="PTHR42988">
    <property type="entry name" value="PHOSPHOHYDROLASE"/>
    <property type="match status" value="1"/>
</dbReference>
<organism evidence="6 7">
    <name type="scientific">Pyxidicoccus parkwayensis</name>
    <dbReference type="NCBI Taxonomy" id="2813578"/>
    <lineage>
        <taxon>Bacteria</taxon>
        <taxon>Pseudomonadati</taxon>
        <taxon>Myxococcota</taxon>
        <taxon>Myxococcia</taxon>
        <taxon>Myxococcales</taxon>
        <taxon>Cystobacterineae</taxon>
        <taxon>Myxococcaceae</taxon>
        <taxon>Pyxidicoccus</taxon>
    </lineage>
</organism>
<protein>
    <submittedName>
        <fullName evidence="6">Metallophosphoesterase</fullName>
    </submittedName>
</protein>
<evidence type="ECO:0000256" key="1">
    <source>
        <dbReference type="ARBA" id="ARBA00022723"/>
    </source>
</evidence>
<evidence type="ECO:0000259" key="5">
    <source>
        <dbReference type="Pfam" id="PF00149"/>
    </source>
</evidence>
<dbReference type="PANTHER" id="PTHR42988:SF2">
    <property type="entry name" value="CYCLIC NUCLEOTIDE PHOSPHODIESTERASE CBUA0032-RELATED"/>
    <property type="match status" value="1"/>
</dbReference>
<evidence type="ECO:0000313" key="7">
    <source>
        <dbReference type="Proteomes" id="UP000662747"/>
    </source>
</evidence>
<dbReference type="InterPro" id="IPR050884">
    <property type="entry name" value="CNP_phosphodiesterase-III"/>
</dbReference>
<dbReference type="InterPro" id="IPR004843">
    <property type="entry name" value="Calcineurin-like_PHP"/>
</dbReference>
<keyword evidence="2" id="KW-0378">Hydrolase</keyword>
<sequence length="277" mass="30390">MPVRTLAHLSDLHLDLTPESDAAARALVGALQASGVDHVVVTGDLTHQGMSVEYRRFRELFAPLLDAGRLTFIPGNHDRPGDDAGSRWMEGQKVRVVEKPGLYLVCVDSTGPHNRNYFASHGELTYAELDAVDAALAAAPRKTLAAVLVHHHVLPLPEESFPERLATLLGWPHAAELPVGPEWVTRLQGRCDVVLHGHRHVPGERVLEPEGARPLRIYNAGSSTDLGRFRVFRHKAGRLLGEPAWCRAMLSERPRTAGHNVLPALQYLVGQIGMALF</sequence>
<dbReference type="SUPFAM" id="SSF56300">
    <property type="entry name" value="Metallo-dependent phosphatases"/>
    <property type="match status" value="1"/>
</dbReference>
<dbReference type="Proteomes" id="UP000662747">
    <property type="component" value="Chromosome"/>
</dbReference>
<comment type="similarity">
    <text evidence="4">Belongs to the cyclic nucleotide phosphodiesterase class-III family.</text>
</comment>
<proteinExistence type="inferred from homology"/>
<evidence type="ECO:0000256" key="3">
    <source>
        <dbReference type="ARBA" id="ARBA00023004"/>
    </source>
</evidence>
<keyword evidence="3" id="KW-0408">Iron</keyword>
<keyword evidence="7" id="KW-1185">Reference proteome</keyword>
<gene>
    <name evidence="6" type="ORF">JY651_08140</name>
</gene>
<dbReference type="InterPro" id="IPR029052">
    <property type="entry name" value="Metallo-depent_PP-like"/>
</dbReference>
<dbReference type="Pfam" id="PF00149">
    <property type="entry name" value="Metallophos"/>
    <property type="match status" value="1"/>
</dbReference>
<dbReference type="RefSeq" id="WP_206726456.1">
    <property type="nucleotide sequence ID" value="NZ_CP071090.1"/>
</dbReference>
<dbReference type="EMBL" id="CP071090">
    <property type="protein sequence ID" value="QSQ24896.1"/>
    <property type="molecule type" value="Genomic_DNA"/>
</dbReference>
<dbReference type="Gene3D" id="3.60.21.10">
    <property type="match status" value="1"/>
</dbReference>
<keyword evidence="1" id="KW-0479">Metal-binding</keyword>